<dbReference type="InterPro" id="IPR036291">
    <property type="entry name" value="NAD(P)-bd_dom_sf"/>
</dbReference>
<dbReference type="InterPro" id="IPR007698">
    <property type="entry name" value="AlaDH/PNT_NAD(H)-bd"/>
</dbReference>
<evidence type="ECO:0000256" key="9">
    <source>
        <dbReference type="ARBA" id="ARBA00023154"/>
    </source>
</evidence>
<keyword evidence="16" id="KW-1185">Reference proteome</keyword>
<reference evidence="15" key="1">
    <citation type="submission" date="2023-01" db="EMBL/GenBank/DDBJ databases">
        <title>Colletotrichum chrysophilum M932 genome sequence.</title>
        <authorList>
            <person name="Baroncelli R."/>
        </authorList>
    </citation>
    <scope>NUCLEOTIDE SEQUENCE</scope>
    <source>
        <strain evidence="15">M932</strain>
    </source>
</reference>
<dbReference type="FunFam" id="3.40.50.720:FF:000217">
    <property type="entry name" value="Saccharopine dehydrogenase [NAD(+), L-lysine-forming]"/>
    <property type="match status" value="1"/>
</dbReference>
<evidence type="ECO:0000313" key="15">
    <source>
        <dbReference type="EMBL" id="KAK1853312.1"/>
    </source>
</evidence>
<evidence type="ECO:0000256" key="6">
    <source>
        <dbReference type="ARBA" id="ARBA00022605"/>
    </source>
</evidence>
<evidence type="ECO:0000313" key="16">
    <source>
        <dbReference type="Proteomes" id="UP001243330"/>
    </source>
</evidence>
<dbReference type="GO" id="GO:0019878">
    <property type="term" value="P:lysine biosynthetic process via aminoadipic acid"/>
    <property type="evidence" value="ECO:0007669"/>
    <property type="project" value="TreeGrafter"/>
</dbReference>
<feature type="domain" description="Alanine dehydrogenase/pyridine nucleotide transhydrogenase N-terminal" evidence="14">
    <location>
        <begin position="62"/>
        <end position="208"/>
    </location>
</feature>
<dbReference type="EMBL" id="JAQOWY010000057">
    <property type="protein sequence ID" value="KAK1853312.1"/>
    <property type="molecule type" value="Genomic_DNA"/>
</dbReference>
<dbReference type="SUPFAM" id="SSF51735">
    <property type="entry name" value="NAD(P)-binding Rossmann-fold domains"/>
    <property type="match status" value="1"/>
</dbReference>
<protein>
    <recommendedName>
        <fullName evidence="5">Saccharopine dehydrogenase [NAD(+), L-lysine-forming]</fullName>
        <ecNumber evidence="4">1.5.1.7</ecNumber>
    </recommendedName>
    <alternativeName>
        <fullName evidence="11">Lysine--2-oxoglutarate reductase</fullName>
    </alternativeName>
</protein>
<keyword evidence="6" id="KW-0028">Amino-acid biosynthesis</keyword>
<proteinExistence type="inferred from homology"/>
<comment type="similarity">
    <text evidence="2">Belongs to the AlaDH/PNT family.</text>
</comment>
<sequence length="443" mass="49011">MFYLAIRRLITTPPSSYFKLLFPTPSSTSRYLPSTHKLAQLSQSRSILFFAKTATMSAPIIHLRAETKWLEHRSALTPSTTRALIKAGYDIHVEKNPQQKEYQRFFRDEEFEEAGAKLVETGSWKDVPTASSPDGGRYFVLGLKEIEEGTSPLGHTYIHFQHCYKQQGGWAEALSRYPRGNGTLLDLEFLADDSGRRVAAFGFHAGFAGAALAISNWAWQLTHPGEPYPSVESYPNEDALIADVKKALAEGVAKAGYTPRVMVIGALGRCGRGAVAMAEKAGIADILKWDIQETTAPERKGKTFPEIVESDIFVNCIYLNQPVGHFVNHESLKAPGRKLSVVCDVSADTTNPHNPIPIYTVATTFDKPTVPVEGYDNPPLSVISIDHLPSLLPREASEAFSNDLLPTLLELKNWRSNPVWVRATKLFEEKVATLPAESLENKA</sequence>
<evidence type="ECO:0000256" key="7">
    <source>
        <dbReference type="ARBA" id="ARBA00023002"/>
    </source>
</evidence>
<evidence type="ECO:0000259" key="14">
    <source>
        <dbReference type="SMART" id="SM01003"/>
    </source>
</evidence>
<organism evidence="15 16">
    <name type="scientific">Colletotrichum chrysophilum</name>
    <dbReference type="NCBI Taxonomy" id="1836956"/>
    <lineage>
        <taxon>Eukaryota</taxon>
        <taxon>Fungi</taxon>
        <taxon>Dikarya</taxon>
        <taxon>Ascomycota</taxon>
        <taxon>Pezizomycotina</taxon>
        <taxon>Sordariomycetes</taxon>
        <taxon>Hypocreomycetidae</taxon>
        <taxon>Glomerellales</taxon>
        <taxon>Glomerellaceae</taxon>
        <taxon>Colletotrichum</taxon>
        <taxon>Colletotrichum gloeosporioides species complex</taxon>
    </lineage>
</organism>
<keyword evidence="10" id="KW-1015">Disulfide bond</keyword>
<keyword evidence="8" id="KW-0520">NAD</keyword>
<dbReference type="SUPFAM" id="SSF52283">
    <property type="entry name" value="Formate/glycerate dehydrogenase catalytic domain-like"/>
    <property type="match status" value="1"/>
</dbReference>
<evidence type="ECO:0000256" key="8">
    <source>
        <dbReference type="ARBA" id="ARBA00023027"/>
    </source>
</evidence>
<accession>A0AAD9AU50</accession>
<dbReference type="EC" id="1.5.1.7" evidence="4"/>
<evidence type="ECO:0000259" key="13">
    <source>
        <dbReference type="SMART" id="SM01002"/>
    </source>
</evidence>
<keyword evidence="9" id="KW-0457">Lysine biosynthesis</keyword>
<evidence type="ECO:0000256" key="4">
    <source>
        <dbReference type="ARBA" id="ARBA00012847"/>
    </source>
</evidence>
<evidence type="ECO:0000256" key="10">
    <source>
        <dbReference type="ARBA" id="ARBA00023157"/>
    </source>
</evidence>
<feature type="domain" description="Alanine dehydrogenase/pyridine nucleotide transhydrogenase NAD(H)-binding" evidence="13">
    <location>
        <begin position="240"/>
        <end position="384"/>
    </location>
</feature>
<dbReference type="GO" id="GO:0004754">
    <property type="term" value="F:saccharopine dehydrogenase (NAD+, L-lysine-forming) activity"/>
    <property type="evidence" value="ECO:0007669"/>
    <property type="project" value="UniProtKB-EC"/>
</dbReference>
<evidence type="ECO:0000256" key="12">
    <source>
        <dbReference type="ARBA" id="ARBA00047860"/>
    </source>
</evidence>
<dbReference type="PANTHER" id="PTHR11133:SF23">
    <property type="entry name" value="SACCHAROPINE DEHYDROGENASE [NAD(+), L-LYSINE-FORMING]"/>
    <property type="match status" value="1"/>
</dbReference>
<dbReference type="SMART" id="SM01003">
    <property type="entry name" value="AlaDh_PNT_N"/>
    <property type="match status" value="1"/>
</dbReference>
<evidence type="ECO:0000256" key="2">
    <source>
        <dbReference type="ARBA" id="ARBA00005689"/>
    </source>
</evidence>
<comment type="catalytic activity">
    <reaction evidence="12">
        <text>L-saccharopine + NAD(+) + H2O = L-lysine + 2-oxoglutarate + NADH + H(+)</text>
        <dbReference type="Rhea" id="RHEA:12440"/>
        <dbReference type="ChEBI" id="CHEBI:15377"/>
        <dbReference type="ChEBI" id="CHEBI:15378"/>
        <dbReference type="ChEBI" id="CHEBI:16810"/>
        <dbReference type="ChEBI" id="CHEBI:32551"/>
        <dbReference type="ChEBI" id="CHEBI:57540"/>
        <dbReference type="ChEBI" id="CHEBI:57945"/>
        <dbReference type="ChEBI" id="CHEBI:57951"/>
        <dbReference type="EC" id="1.5.1.7"/>
    </reaction>
</comment>
<keyword evidence="7" id="KW-0560">Oxidoreductase</keyword>
<dbReference type="InterPro" id="IPR007886">
    <property type="entry name" value="AlaDH/PNT_N"/>
</dbReference>
<dbReference type="InterPro" id="IPR027281">
    <property type="entry name" value="Lys1"/>
</dbReference>
<dbReference type="AlphaFoldDB" id="A0AAD9AU50"/>
<dbReference type="CDD" id="cd12188">
    <property type="entry name" value="SDH"/>
    <property type="match status" value="1"/>
</dbReference>
<evidence type="ECO:0000256" key="5">
    <source>
        <dbReference type="ARBA" id="ARBA00021221"/>
    </source>
</evidence>
<name>A0AAD9AU50_9PEZI</name>
<gene>
    <name evidence="15" type="ORF">CCHR01_04048</name>
</gene>
<evidence type="ECO:0000256" key="11">
    <source>
        <dbReference type="ARBA" id="ARBA00033228"/>
    </source>
</evidence>
<dbReference type="Gene3D" id="3.40.50.720">
    <property type="entry name" value="NAD(P)-binding Rossmann-like Domain"/>
    <property type="match status" value="1"/>
</dbReference>
<dbReference type="GO" id="GO:0005737">
    <property type="term" value="C:cytoplasm"/>
    <property type="evidence" value="ECO:0007669"/>
    <property type="project" value="TreeGrafter"/>
</dbReference>
<dbReference type="Pfam" id="PF05222">
    <property type="entry name" value="AlaDh_PNT_N"/>
    <property type="match status" value="1"/>
</dbReference>
<comment type="caution">
    <text evidence="15">The sequence shown here is derived from an EMBL/GenBank/DDBJ whole genome shotgun (WGS) entry which is preliminary data.</text>
</comment>
<evidence type="ECO:0000256" key="1">
    <source>
        <dbReference type="ARBA" id="ARBA00004884"/>
    </source>
</evidence>
<dbReference type="PANTHER" id="PTHR11133">
    <property type="entry name" value="SACCHAROPINE DEHYDROGENASE"/>
    <property type="match status" value="1"/>
</dbReference>
<dbReference type="SMART" id="SM01002">
    <property type="entry name" value="AlaDh_PNT_C"/>
    <property type="match status" value="1"/>
</dbReference>
<comment type="pathway">
    <text evidence="1">Amino-acid biosynthesis; L-lysine biosynthesis via AAA pathway; L-lysine from L-alpha-aminoadipate (fungal route): step 3/3.</text>
</comment>
<comment type="subunit">
    <text evidence="3">Monomer.</text>
</comment>
<dbReference type="Proteomes" id="UP001243330">
    <property type="component" value="Unassembled WGS sequence"/>
</dbReference>
<evidence type="ECO:0000256" key="3">
    <source>
        <dbReference type="ARBA" id="ARBA00011245"/>
    </source>
</evidence>
<dbReference type="InterPro" id="IPR051168">
    <property type="entry name" value="AASS"/>
</dbReference>